<sequence length="231" mass="27262">MFFLFGVYVDENFILKLKVGLKNVCIDDQPDTVTFFEADRRRLHRLRCSVKDYAWGKIGGWIHSCKESTRRIPMDRSIRQDRMRSFGWGHPSYLEDDADGITLRSWIAENPEALGDRVLEKWGCDLPFLFKIFEDFKWFNASYVPVFEGLQDSDRHIYYFSSHNDNGRRQIKFKNPKYLMRIEEAAHVPNVYHSYIKRWCKETGVCEPVTGNVQGTELPEQCDDDLLEKTK</sequence>
<accession>A0A8S9JUV3</accession>
<proteinExistence type="predicted"/>
<comment type="caution">
    <text evidence="2">The sequence shown here is derived from an EMBL/GenBank/DDBJ whole genome shotgun (WGS) entry which is preliminary data.</text>
</comment>
<protein>
    <recommendedName>
        <fullName evidence="1">Phosphomannose isomerase type I catalytic domain-containing protein</fullName>
    </recommendedName>
</protein>
<dbReference type="GO" id="GO:0005829">
    <property type="term" value="C:cytosol"/>
    <property type="evidence" value="ECO:0007669"/>
    <property type="project" value="TreeGrafter"/>
</dbReference>
<dbReference type="Pfam" id="PF20511">
    <property type="entry name" value="PMI_typeI_cat"/>
    <property type="match status" value="1"/>
</dbReference>
<dbReference type="GO" id="GO:0004476">
    <property type="term" value="F:mannose-6-phosphate isomerase activity"/>
    <property type="evidence" value="ECO:0007669"/>
    <property type="project" value="InterPro"/>
</dbReference>
<dbReference type="EMBL" id="QGKY02000246">
    <property type="protein sequence ID" value="KAF2585186.1"/>
    <property type="molecule type" value="Genomic_DNA"/>
</dbReference>
<evidence type="ECO:0000259" key="1">
    <source>
        <dbReference type="Pfam" id="PF20511"/>
    </source>
</evidence>
<dbReference type="InterPro" id="IPR016305">
    <property type="entry name" value="Mannose-6-P_Isomerase"/>
</dbReference>
<reference evidence="2" key="1">
    <citation type="submission" date="2019-12" db="EMBL/GenBank/DDBJ databases">
        <title>Genome sequencing and annotation of Brassica cretica.</title>
        <authorList>
            <person name="Studholme D.J."/>
            <person name="Sarris P.F."/>
        </authorList>
    </citation>
    <scope>NUCLEOTIDE SEQUENCE</scope>
    <source>
        <strain evidence="2">PFS-102/07</strain>
        <tissue evidence="2">Leaf</tissue>
    </source>
</reference>
<dbReference type="AlphaFoldDB" id="A0A8S9JUV3"/>
<organism evidence="2">
    <name type="scientific">Brassica cretica</name>
    <name type="common">Mustard</name>
    <dbReference type="NCBI Taxonomy" id="69181"/>
    <lineage>
        <taxon>Eukaryota</taxon>
        <taxon>Viridiplantae</taxon>
        <taxon>Streptophyta</taxon>
        <taxon>Embryophyta</taxon>
        <taxon>Tracheophyta</taxon>
        <taxon>Spermatophyta</taxon>
        <taxon>Magnoliopsida</taxon>
        <taxon>eudicotyledons</taxon>
        <taxon>Gunneridae</taxon>
        <taxon>Pentapetalae</taxon>
        <taxon>rosids</taxon>
        <taxon>malvids</taxon>
        <taxon>Brassicales</taxon>
        <taxon>Brassicaceae</taxon>
        <taxon>Brassiceae</taxon>
        <taxon>Brassica</taxon>
    </lineage>
</organism>
<dbReference type="Gene3D" id="2.60.120.10">
    <property type="entry name" value="Jelly Rolls"/>
    <property type="match status" value="1"/>
</dbReference>
<dbReference type="PANTHER" id="PTHR10309">
    <property type="entry name" value="MANNOSE-6-PHOSPHATE ISOMERASE"/>
    <property type="match status" value="1"/>
</dbReference>
<dbReference type="SUPFAM" id="SSF51182">
    <property type="entry name" value="RmlC-like cupins"/>
    <property type="match status" value="1"/>
</dbReference>
<feature type="domain" description="Phosphomannose isomerase type I catalytic" evidence="1">
    <location>
        <begin position="43"/>
        <end position="134"/>
    </location>
</feature>
<evidence type="ECO:0000313" key="2">
    <source>
        <dbReference type="EMBL" id="KAF2585186.1"/>
    </source>
</evidence>
<dbReference type="InterPro" id="IPR011051">
    <property type="entry name" value="RmlC_Cupin_sf"/>
</dbReference>
<dbReference type="GO" id="GO:0008270">
    <property type="term" value="F:zinc ion binding"/>
    <property type="evidence" value="ECO:0007669"/>
    <property type="project" value="InterPro"/>
</dbReference>
<gene>
    <name evidence="2" type="ORF">F2Q70_00034587</name>
</gene>
<dbReference type="GO" id="GO:0009298">
    <property type="term" value="P:GDP-mannose biosynthetic process"/>
    <property type="evidence" value="ECO:0007669"/>
    <property type="project" value="InterPro"/>
</dbReference>
<name>A0A8S9JUV3_BRACR</name>
<dbReference type="InterPro" id="IPR046457">
    <property type="entry name" value="PMI_typeI_cat"/>
</dbReference>
<dbReference type="PANTHER" id="PTHR10309:SF9">
    <property type="entry name" value="MANNOSE-6-PHOSPHATE ISOMERASE 1"/>
    <property type="match status" value="1"/>
</dbReference>
<dbReference type="InterPro" id="IPR014710">
    <property type="entry name" value="RmlC-like_jellyroll"/>
</dbReference>